<gene>
    <name evidence="1" type="ORF">DNX69_18320</name>
</gene>
<dbReference type="InterPro" id="IPR023994">
    <property type="entry name" value="NiFe-hyd_HybE"/>
</dbReference>
<dbReference type="InterPro" id="IPR038530">
    <property type="entry name" value="NiFe-hyd_HybE_sf"/>
</dbReference>
<dbReference type="AlphaFoldDB" id="A0A323UEC9"/>
<dbReference type="Pfam" id="PF11939">
    <property type="entry name" value="NiFe-hyd_HybE"/>
    <property type="match status" value="1"/>
</dbReference>
<name>A0A323UEC9_RHOPL</name>
<comment type="caution">
    <text evidence="1">The sequence shown here is derived from an EMBL/GenBank/DDBJ whole genome shotgun (WGS) entry which is preliminary data.</text>
</comment>
<evidence type="ECO:0000313" key="1">
    <source>
        <dbReference type="EMBL" id="PZA11255.1"/>
    </source>
</evidence>
<dbReference type="NCBIfam" id="TIGR03993">
    <property type="entry name" value="hydrog_HybE"/>
    <property type="match status" value="1"/>
</dbReference>
<dbReference type="Gene3D" id="3.30.1460.40">
    <property type="entry name" value="[NiFe]-hydrogenase assembly chaperone, HybE"/>
    <property type="match status" value="1"/>
</dbReference>
<dbReference type="OrthoDB" id="9808980at2"/>
<protein>
    <submittedName>
        <fullName evidence="1">[NiFe]-hydrogenase assembly, chaperone, HybE</fullName>
    </submittedName>
</protein>
<dbReference type="Proteomes" id="UP000248134">
    <property type="component" value="Unassembled WGS sequence"/>
</dbReference>
<sequence length="173" mass="18138">MTAEPAPDRDAEARASGEAIAAVYRVADRAMQDLPIYNPVLEVATIGFRAVGDAALGVVVTPWFMNLVRVPADRGTEVSQGATVARAMPAGVMDFTVGVLDGFGVIESCSLASPMFGFADQQIAESTALAALAAVLDPDFVVDAVPEAAAVPQPAPALDRRRFLRGVLTERRP</sequence>
<evidence type="ECO:0000313" key="2">
    <source>
        <dbReference type="Proteomes" id="UP000248134"/>
    </source>
</evidence>
<organism evidence="1 2">
    <name type="scientific">Rhodopseudomonas palustris</name>
    <dbReference type="NCBI Taxonomy" id="1076"/>
    <lineage>
        <taxon>Bacteria</taxon>
        <taxon>Pseudomonadati</taxon>
        <taxon>Pseudomonadota</taxon>
        <taxon>Alphaproteobacteria</taxon>
        <taxon>Hyphomicrobiales</taxon>
        <taxon>Nitrobacteraceae</taxon>
        <taxon>Rhodopseudomonas</taxon>
    </lineage>
</organism>
<reference evidence="1 2" key="1">
    <citation type="submission" date="2018-06" db="EMBL/GenBank/DDBJ databases">
        <title>Draft Whole-Genome Sequence of the purple photosynthetic bacterium Rhodospeudomonas palustris XCP.</title>
        <authorList>
            <person name="Rayyan A."/>
            <person name="Meyer T.E."/>
            <person name="Kyndt J.A."/>
        </authorList>
    </citation>
    <scope>NUCLEOTIDE SEQUENCE [LARGE SCALE GENOMIC DNA]</scope>
    <source>
        <strain evidence="1 2">XCP</strain>
    </source>
</reference>
<dbReference type="RefSeq" id="WP_110787342.1">
    <property type="nucleotide sequence ID" value="NZ_QKQS01000023.1"/>
</dbReference>
<dbReference type="EMBL" id="QKQS01000023">
    <property type="protein sequence ID" value="PZA11255.1"/>
    <property type="molecule type" value="Genomic_DNA"/>
</dbReference>
<accession>A0A323UEC9</accession>
<proteinExistence type="predicted"/>